<evidence type="ECO:0000313" key="19">
    <source>
        <dbReference type="WBParaSite" id="TCLT_0000728501-mRNA-1"/>
    </source>
</evidence>
<proteinExistence type="predicted"/>
<evidence type="ECO:0000256" key="10">
    <source>
        <dbReference type="ARBA" id="ARBA00023163"/>
    </source>
</evidence>
<dbReference type="CDD" id="cd00201">
    <property type="entry name" value="WW"/>
    <property type="match status" value="1"/>
</dbReference>
<keyword evidence="12" id="KW-0539">Nucleus</keyword>
<dbReference type="GO" id="GO:0000380">
    <property type="term" value="P:alternative mRNA splicing, via spliceosome"/>
    <property type="evidence" value="ECO:0007669"/>
    <property type="project" value="TreeGrafter"/>
</dbReference>
<dbReference type="Gene3D" id="2.20.70.10">
    <property type="match status" value="1"/>
</dbReference>
<evidence type="ECO:0000256" key="14">
    <source>
        <dbReference type="ARBA" id="ARBA00046362"/>
    </source>
</evidence>
<evidence type="ECO:0000256" key="3">
    <source>
        <dbReference type="ARBA" id="ARBA00021117"/>
    </source>
</evidence>
<evidence type="ECO:0000256" key="6">
    <source>
        <dbReference type="ARBA" id="ARBA00022664"/>
    </source>
</evidence>
<dbReference type="GO" id="GO:0045087">
    <property type="term" value="P:innate immune response"/>
    <property type="evidence" value="ECO:0007669"/>
    <property type="project" value="UniProtKB-KW"/>
</dbReference>
<keyword evidence="6" id="KW-0507">mRNA processing</keyword>
<dbReference type="STRING" id="103827.A0A0N5D303"/>
<dbReference type="InterPro" id="IPR036020">
    <property type="entry name" value="WW_dom_sf"/>
</dbReference>
<dbReference type="Gene3D" id="3.40.30.10">
    <property type="entry name" value="Glutaredoxin"/>
    <property type="match status" value="1"/>
</dbReference>
<feature type="region of interest" description="Disordered" evidence="15">
    <location>
        <begin position="174"/>
        <end position="235"/>
    </location>
</feature>
<keyword evidence="10" id="KW-0804">Transcription</keyword>
<feature type="region of interest" description="Disordered" evidence="15">
    <location>
        <begin position="247"/>
        <end position="285"/>
    </location>
</feature>
<keyword evidence="8" id="KW-0391">Immunity</keyword>
<dbReference type="InterPro" id="IPR001202">
    <property type="entry name" value="WW_dom"/>
</dbReference>
<dbReference type="Proteomes" id="UP000276776">
    <property type="component" value="Unassembled WGS sequence"/>
</dbReference>
<keyword evidence="5" id="KW-0399">Innate immunity</keyword>
<evidence type="ECO:0000256" key="13">
    <source>
        <dbReference type="ARBA" id="ARBA00042167"/>
    </source>
</evidence>
<dbReference type="GO" id="GO:0016607">
    <property type="term" value="C:nuclear speck"/>
    <property type="evidence" value="ECO:0007669"/>
    <property type="project" value="UniProtKB-SubCell"/>
</dbReference>
<dbReference type="WBParaSite" id="TCLT_0000728501-mRNA-1">
    <property type="protein sequence ID" value="TCLT_0000728501-mRNA-1"/>
    <property type="gene ID" value="TCLT_0000728501"/>
</dbReference>
<dbReference type="PANTHER" id="PTHR21737:SF3">
    <property type="entry name" value="POLYGLUTAMINE-BINDING PROTEIN 1"/>
    <property type="match status" value="1"/>
</dbReference>
<keyword evidence="9" id="KW-0805">Transcription regulation</keyword>
<evidence type="ECO:0000259" key="16">
    <source>
        <dbReference type="PROSITE" id="PS50020"/>
    </source>
</evidence>
<sequence length="285" mass="32228">MPLPPALLARLKRRGIVDEDVTEEVIAENYDVELPLGAQSDARQSSETNVAGAKGCPNKWNPYHYCVQFCYDYWRDGTSENKLSQKYLEQRNKVLKKYPLPNGWKEVYDPGCARYYYWCPRTDEVSWLPPRHPLAVIGDAAPKVAREMFDKGENTNGISECKITYDERANNENEVSSKNFGGRRHAKKRRHSLDSDGSESFSASDSGEENTIELNDRDKLKRAKRKGIDPMDPAAYGDHVPVGTWNSGLHAHDKTGADVTASGPLFQQRPYPAPGVVLRKQQKKR</sequence>
<evidence type="ECO:0000256" key="9">
    <source>
        <dbReference type="ARBA" id="ARBA00023015"/>
    </source>
</evidence>
<keyword evidence="18" id="KW-1185">Reference proteome</keyword>
<dbReference type="GO" id="GO:0005737">
    <property type="term" value="C:cytoplasm"/>
    <property type="evidence" value="ECO:0007669"/>
    <property type="project" value="TreeGrafter"/>
</dbReference>
<reference evidence="19" key="1">
    <citation type="submission" date="2017-02" db="UniProtKB">
        <authorList>
            <consortium name="WormBaseParasite"/>
        </authorList>
    </citation>
    <scope>IDENTIFICATION</scope>
</reference>
<keyword evidence="11" id="KW-0508">mRNA splicing</keyword>
<keyword evidence="7" id="KW-0677">Repeat</keyword>
<evidence type="ECO:0000256" key="15">
    <source>
        <dbReference type="SAM" id="MobiDB-lite"/>
    </source>
</evidence>
<dbReference type="GO" id="GO:0043021">
    <property type="term" value="F:ribonucleoprotein complex binding"/>
    <property type="evidence" value="ECO:0007669"/>
    <property type="project" value="TreeGrafter"/>
</dbReference>
<dbReference type="SUPFAM" id="SSF51045">
    <property type="entry name" value="WW domain"/>
    <property type="match status" value="1"/>
</dbReference>
<evidence type="ECO:0000256" key="7">
    <source>
        <dbReference type="ARBA" id="ARBA00022737"/>
    </source>
</evidence>
<comment type="subcellular location">
    <subcellularLocation>
        <location evidence="2">Cytoplasmic granule</location>
    </subcellularLocation>
    <subcellularLocation>
        <location evidence="1">Nucleus speckle</location>
    </subcellularLocation>
</comment>
<name>A0A0N5D303_THECL</name>
<organism evidence="19">
    <name type="scientific">Thelazia callipaeda</name>
    <name type="common">Oriental eyeworm</name>
    <name type="synonym">Parasitic nematode</name>
    <dbReference type="NCBI Taxonomy" id="103827"/>
    <lineage>
        <taxon>Eukaryota</taxon>
        <taxon>Metazoa</taxon>
        <taxon>Ecdysozoa</taxon>
        <taxon>Nematoda</taxon>
        <taxon>Chromadorea</taxon>
        <taxon>Rhabditida</taxon>
        <taxon>Spirurina</taxon>
        <taxon>Spiruromorpha</taxon>
        <taxon>Thelazioidea</taxon>
        <taxon>Thelaziidae</taxon>
        <taxon>Thelazia</taxon>
    </lineage>
</organism>
<feature type="domain" description="WW" evidence="16">
    <location>
        <begin position="98"/>
        <end position="132"/>
    </location>
</feature>
<comment type="subunit">
    <text evidence="14">Interacts with POU3F2/Brn-2, ATXN1, TXNL4A, HTT and AR. Interaction with ATXN1 correlates positively with the length of the polyglutamine tract. Interacts with RNA polymerase II large subunit in a phosphorylation-dependent manner. Forms a ternary complex with ATXN1 mutant and phosphorylated RNA polymerase II. Interacts (via C-terminus) with TXNL4A and CD2BP2. Interacts (via WW domain) with ATN1 and SF3B1, and may interact with additional splice factors. Interacts (via WW domain) with WBP11; Leading to reduce interaction between PQBP1 and TXNL4A. Interacts with CAPRIN1. Interacts with DDX1. Interacts with SFPQ. Interacts with KHSRP.</text>
</comment>
<dbReference type="EMBL" id="UYYF01004491">
    <property type="protein sequence ID" value="VDN04713.1"/>
    <property type="molecule type" value="Genomic_DNA"/>
</dbReference>
<evidence type="ECO:0000256" key="2">
    <source>
        <dbReference type="ARBA" id="ARBA00004463"/>
    </source>
</evidence>
<evidence type="ECO:0000256" key="11">
    <source>
        <dbReference type="ARBA" id="ARBA00023187"/>
    </source>
</evidence>
<dbReference type="PANTHER" id="PTHR21737">
    <property type="entry name" value="POLYGLUTAMINE BINDING PROTEIN 1/MARVEL MEMBRANE-ASSOCIATING DOMAIN CONTAINING 3"/>
    <property type="match status" value="1"/>
</dbReference>
<feature type="compositionally biased region" description="Basic residues" evidence="15">
    <location>
        <begin position="181"/>
        <end position="191"/>
    </location>
</feature>
<evidence type="ECO:0000256" key="12">
    <source>
        <dbReference type="ARBA" id="ARBA00023242"/>
    </source>
</evidence>
<reference evidence="17 18" key="2">
    <citation type="submission" date="2018-11" db="EMBL/GenBank/DDBJ databases">
        <authorList>
            <consortium name="Pathogen Informatics"/>
        </authorList>
    </citation>
    <scope>NUCLEOTIDE SEQUENCE [LARGE SCALE GENOMIC DNA]</scope>
</reference>
<dbReference type="OrthoDB" id="42462at2759"/>
<dbReference type="OMA" id="IYHECSK"/>
<evidence type="ECO:0000313" key="18">
    <source>
        <dbReference type="Proteomes" id="UP000276776"/>
    </source>
</evidence>
<keyword evidence="4" id="KW-0597">Phosphoprotein</keyword>
<evidence type="ECO:0000313" key="17">
    <source>
        <dbReference type="EMBL" id="VDN04713.1"/>
    </source>
</evidence>
<dbReference type="AlphaFoldDB" id="A0A0N5D303"/>
<protein>
    <recommendedName>
        <fullName evidence="3">Polyglutamine-binding protein 1</fullName>
    </recommendedName>
    <alternativeName>
        <fullName evidence="13">Polyglutamine tract-binding protein 1</fullName>
    </alternativeName>
</protein>
<evidence type="ECO:0000256" key="4">
    <source>
        <dbReference type="ARBA" id="ARBA00022553"/>
    </source>
</evidence>
<dbReference type="PROSITE" id="PS50020">
    <property type="entry name" value="WW_DOMAIN_2"/>
    <property type="match status" value="1"/>
</dbReference>
<gene>
    <name evidence="17" type="ORF">TCLT_LOCUS7274</name>
</gene>
<evidence type="ECO:0000256" key="1">
    <source>
        <dbReference type="ARBA" id="ARBA00004324"/>
    </source>
</evidence>
<accession>A0A0N5D303</accession>
<evidence type="ECO:0000256" key="5">
    <source>
        <dbReference type="ARBA" id="ARBA00022588"/>
    </source>
</evidence>
<dbReference type="SMART" id="SM00456">
    <property type="entry name" value="WW"/>
    <property type="match status" value="1"/>
</dbReference>
<evidence type="ECO:0000256" key="8">
    <source>
        <dbReference type="ARBA" id="ARBA00022859"/>
    </source>
</evidence>